<keyword evidence="1" id="KW-0805">Transcription regulation</keyword>
<organism evidence="5 6">
    <name type="scientific">Streptomyces liangshanensis</name>
    <dbReference type="NCBI Taxonomy" id="2717324"/>
    <lineage>
        <taxon>Bacteria</taxon>
        <taxon>Bacillati</taxon>
        <taxon>Actinomycetota</taxon>
        <taxon>Actinomycetes</taxon>
        <taxon>Kitasatosporales</taxon>
        <taxon>Streptomycetaceae</taxon>
        <taxon>Streptomyces</taxon>
    </lineage>
</organism>
<feature type="domain" description="HTH hxlR-type" evidence="4">
    <location>
        <begin position="16"/>
        <end position="113"/>
    </location>
</feature>
<dbReference type="KEGG" id="slia:HA039_30810"/>
<dbReference type="Gene3D" id="1.10.10.10">
    <property type="entry name" value="Winged helix-like DNA-binding domain superfamily/Winged helix DNA-binding domain"/>
    <property type="match status" value="1"/>
</dbReference>
<evidence type="ECO:0000313" key="5">
    <source>
        <dbReference type="EMBL" id="QIQ06118.1"/>
    </source>
</evidence>
<dbReference type="InterPro" id="IPR036388">
    <property type="entry name" value="WH-like_DNA-bd_sf"/>
</dbReference>
<keyword evidence="6" id="KW-1185">Reference proteome</keyword>
<dbReference type="Pfam" id="PF01638">
    <property type="entry name" value="HxlR"/>
    <property type="match status" value="1"/>
</dbReference>
<sequence length="173" mass="18583">MPVIRIDPTTLPGRPCSLASALELVGDRWSLLAVREVSFGNHRFSQIARNTGAPRDRLSARLKALVEGGILERRADPEGSRYEGYHLTRAGEELGPAVLMLMSWGAKWTVDSPPMGQTHHDHPLALTATCATCGHLDSADEVTHEMLVPHWNLAGPEKAAGAGKPGEPGEPGK</sequence>
<dbReference type="InterPro" id="IPR036390">
    <property type="entry name" value="WH_DNA-bd_sf"/>
</dbReference>
<keyword evidence="3" id="KW-0804">Transcription</keyword>
<keyword evidence="2" id="KW-0238">DNA-binding</keyword>
<dbReference type="EMBL" id="CP050177">
    <property type="protein sequence ID" value="QIQ06118.1"/>
    <property type="molecule type" value="Genomic_DNA"/>
</dbReference>
<accession>A0A6G9H6D8</accession>
<dbReference type="InterPro" id="IPR002577">
    <property type="entry name" value="HTH_HxlR"/>
</dbReference>
<evidence type="ECO:0000313" key="6">
    <source>
        <dbReference type="Proteomes" id="UP000501179"/>
    </source>
</evidence>
<evidence type="ECO:0000256" key="2">
    <source>
        <dbReference type="ARBA" id="ARBA00023125"/>
    </source>
</evidence>
<dbReference type="GO" id="GO:0003677">
    <property type="term" value="F:DNA binding"/>
    <property type="evidence" value="ECO:0007669"/>
    <property type="project" value="UniProtKB-KW"/>
</dbReference>
<dbReference type="PANTHER" id="PTHR33204">
    <property type="entry name" value="TRANSCRIPTIONAL REGULATOR, MARR FAMILY"/>
    <property type="match status" value="1"/>
</dbReference>
<dbReference type="RefSeq" id="WP_167034881.1">
    <property type="nucleotide sequence ID" value="NZ_CP050177.1"/>
</dbReference>
<proteinExistence type="predicted"/>
<dbReference type="CDD" id="cd00090">
    <property type="entry name" value="HTH_ARSR"/>
    <property type="match status" value="1"/>
</dbReference>
<gene>
    <name evidence="5" type="ORF">HA039_30810</name>
</gene>
<dbReference type="InterPro" id="IPR011991">
    <property type="entry name" value="ArsR-like_HTH"/>
</dbReference>
<evidence type="ECO:0000256" key="3">
    <source>
        <dbReference type="ARBA" id="ARBA00023163"/>
    </source>
</evidence>
<protein>
    <submittedName>
        <fullName evidence="5">Helix-turn-helix transcriptional regulator</fullName>
    </submittedName>
</protein>
<dbReference type="AlphaFoldDB" id="A0A6G9H6D8"/>
<dbReference type="SUPFAM" id="SSF46785">
    <property type="entry name" value="Winged helix' DNA-binding domain"/>
    <property type="match status" value="1"/>
</dbReference>
<evidence type="ECO:0000256" key="1">
    <source>
        <dbReference type="ARBA" id="ARBA00023015"/>
    </source>
</evidence>
<dbReference type="Proteomes" id="UP000501179">
    <property type="component" value="Chromosome"/>
</dbReference>
<dbReference type="PROSITE" id="PS51118">
    <property type="entry name" value="HTH_HXLR"/>
    <property type="match status" value="1"/>
</dbReference>
<dbReference type="PANTHER" id="PTHR33204:SF18">
    <property type="entry name" value="TRANSCRIPTIONAL REGULATORY PROTEIN"/>
    <property type="match status" value="1"/>
</dbReference>
<evidence type="ECO:0000259" key="4">
    <source>
        <dbReference type="PROSITE" id="PS51118"/>
    </source>
</evidence>
<reference evidence="5 6" key="1">
    <citation type="submission" date="2020-03" db="EMBL/GenBank/DDBJ databases">
        <title>A novel species.</title>
        <authorList>
            <person name="Gao J."/>
        </authorList>
    </citation>
    <scope>NUCLEOTIDE SEQUENCE [LARGE SCALE GENOMIC DNA]</scope>
    <source>
        <strain evidence="5 6">QMT-12</strain>
    </source>
</reference>
<name>A0A6G9H6D8_9ACTN</name>